<accession>A0A8S2QXM0</accession>
<dbReference type="AlphaFoldDB" id="A0A8S2QXM0"/>
<organism evidence="1 2">
    <name type="scientific">Rotaria magnacalcarata</name>
    <dbReference type="NCBI Taxonomy" id="392030"/>
    <lineage>
        <taxon>Eukaryota</taxon>
        <taxon>Metazoa</taxon>
        <taxon>Spiralia</taxon>
        <taxon>Gnathifera</taxon>
        <taxon>Rotifera</taxon>
        <taxon>Eurotatoria</taxon>
        <taxon>Bdelloidea</taxon>
        <taxon>Philodinida</taxon>
        <taxon>Philodinidae</taxon>
        <taxon>Rotaria</taxon>
    </lineage>
</organism>
<dbReference type="EMBL" id="CAJOBI010009133">
    <property type="protein sequence ID" value="CAF4130598.1"/>
    <property type="molecule type" value="Genomic_DNA"/>
</dbReference>
<evidence type="ECO:0000313" key="1">
    <source>
        <dbReference type="EMBL" id="CAF4130598.1"/>
    </source>
</evidence>
<protein>
    <submittedName>
        <fullName evidence="1">Uncharacterized protein</fullName>
    </submittedName>
</protein>
<comment type="caution">
    <text evidence="1">The sequence shown here is derived from an EMBL/GenBank/DDBJ whole genome shotgun (WGS) entry which is preliminary data.</text>
</comment>
<dbReference type="Proteomes" id="UP000676336">
    <property type="component" value="Unassembled WGS sequence"/>
</dbReference>
<sequence>MDTEIPVFNEWNDPVDKQIIIDKACRNQISNENNDDISSMEEEDDVPAKLPPKLVDAMEMVRRLHLLATTEQPQLHCIISQLDSQLTQLFIDSKQLKQKTIEDFF</sequence>
<gene>
    <name evidence="1" type="ORF">SMN809_LOCUS18744</name>
</gene>
<reference evidence="1" key="1">
    <citation type="submission" date="2021-02" db="EMBL/GenBank/DDBJ databases">
        <authorList>
            <person name="Nowell W R."/>
        </authorList>
    </citation>
    <scope>NUCLEOTIDE SEQUENCE</scope>
</reference>
<name>A0A8S2QXM0_9BILA</name>
<proteinExistence type="predicted"/>
<evidence type="ECO:0000313" key="2">
    <source>
        <dbReference type="Proteomes" id="UP000676336"/>
    </source>
</evidence>